<evidence type="ECO:0000256" key="2">
    <source>
        <dbReference type="ARBA" id="ARBA00022692"/>
    </source>
</evidence>
<protein>
    <recommendedName>
        <fullName evidence="7">PQ-loop repeat-containing protein</fullName>
    </recommendedName>
</protein>
<dbReference type="Gene3D" id="1.20.1280.290">
    <property type="match status" value="1"/>
</dbReference>
<evidence type="ECO:0000256" key="4">
    <source>
        <dbReference type="ARBA" id="ARBA00023136"/>
    </source>
</evidence>
<keyword evidence="4 5" id="KW-0472">Membrane</keyword>
<evidence type="ECO:0000256" key="3">
    <source>
        <dbReference type="ARBA" id="ARBA00022989"/>
    </source>
</evidence>
<keyword evidence="3 5" id="KW-1133">Transmembrane helix</keyword>
<feature type="transmembrane region" description="Helical" evidence="5">
    <location>
        <begin position="68"/>
        <end position="88"/>
    </location>
</feature>
<feature type="transmembrane region" description="Helical" evidence="5">
    <location>
        <begin position="44"/>
        <end position="62"/>
    </location>
</feature>
<dbReference type="AlphaFoldDB" id="A0A6C0EYU5"/>
<evidence type="ECO:0000256" key="5">
    <source>
        <dbReference type="SAM" id="Phobius"/>
    </source>
</evidence>
<dbReference type="GO" id="GO:0016020">
    <property type="term" value="C:membrane"/>
    <property type="evidence" value="ECO:0007669"/>
    <property type="project" value="UniProtKB-SubCell"/>
</dbReference>
<feature type="transmembrane region" description="Helical" evidence="5">
    <location>
        <begin position="12"/>
        <end position="32"/>
    </location>
</feature>
<keyword evidence="2 5" id="KW-0812">Transmembrane</keyword>
<dbReference type="EMBL" id="MN738998">
    <property type="protein sequence ID" value="QHT34327.1"/>
    <property type="molecule type" value="Genomic_DNA"/>
</dbReference>
<organism evidence="6">
    <name type="scientific">viral metagenome</name>
    <dbReference type="NCBI Taxonomy" id="1070528"/>
    <lineage>
        <taxon>unclassified sequences</taxon>
        <taxon>metagenomes</taxon>
        <taxon>organismal metagenomes</taxon>
    </lineage>
</organism>
<dbReference type="Pfam" id="PF04193">
    <property type="entry name" value="PQ-loop"/>
    <property type="match status" value="1"/>
</dbReference>
<comment type="subcellular location">
    <subcellularLocation>
        <location evidence="1">Membrane</location>
        <topology evidence="1">Multi-pass membrane protein</topology>
    </subcellularLocation>
</comment>
<dbReference type="InterPro" id="IPR006603">
    <property type="entry name" value="PQ-loop_rpt"/>
</dbReference>
<accession>A0A6C0EYU5</accession>
<evidence type="ECO:0008006" key="7">
    <source>
        <dbReference type="Google" id="ProtNLM"/>
    </source>
</evidence>
<evidence type="ECO:0000256" key="1">
    <source>
        <dbReference type="ARBA" id="ARBA00004141"/>
    </source>
</evidence>
<reference evidence="6" key="1">
    <citation type="journal article" date="2020" name="Nature">
        <title>Giant virus diversity and host interactions through global metagenomics.</title>
        <authorList>
            <person name="Schulz F."/>
            <person name="Roux S."/>
            <person name="Paez-Espino D."/>
            <person name="Jungbluth S."/>
            <person name="Walsh D.A."/>
            <person name="Denef V.J."/>
            <person name="McMahon K.D."/>
            <person name="Konstantinidis K.T."/>
            <person name="Eloe-Fadrosh E.A."/>
            <person name="Kyrpides N.C."/>
            <person name="Woyke T."/>
        </authorList>
    </citation>
    <scope>NUCLEOTIDE SEQUENCE</scope>
    <source>
        <strain evidence="6">GVMAG-M-3300009163-63</strain>
    </source>
</reference>
<name>A0A6C0EYU5_9ZZZZ</name>
<sequence>MSAEPDSKIDLFMTILINFGNFLSVIYNVPQMWRTYKLKKADDISSYFLWMRLASGIIWSIYCIYYKMWYVIISWASTIISTLQILYYKYYPVYSQRVLLTDLNEVSENEIENEHTRRIISSE</sequence>
<evidence type="ECO:0000313" key="6">
    <source>
        <dbReference type="EMBL" id="QHT34327.1"/>
    </source>
</evidence>
<proteinExistence type="predicted"/>